<dbReference type="AlphaFoldDB" id="A0ABD1WKW2"/>
<evidence type="ECO:0000256" key="1">
    <source>
        <dbReference type="SAM" id="MobiDB-lite"/>
    </source>
</evidence>
<keyword evidence="3" id="KW-1185">Reference proteome</keyword>
<feature type="compositionally biased region" description="Basic and acidic residues" evidence="1">
    <location>
        <begin position="104"/>
        <end position="126"/>
    </location>
</feature>
<feature type="region of interest" description="Disordered" evidence="1">
    <location>
        <begin position="101"/>
        <end position="126"/>
    </location>
</feature>
<organism evidence="2 3">
    <name type="scientific">Forsythia ovata</name>
    <dbReference type="NCBI Taxonomy" id="205694"/>
    <lineage>
        <taxon>Eukaryota</taxon>
        <taxon>Viridiplantae</taxon>
        <taxon>Streptophyta</taxon>
        <taxon>Embryophyta</taxon>
        <taxon>Tracheophyta</taxon>
        <taxon>Spermatophyta</taxon>
        <taxon>Magnoliopsida</taxon>
        <taxon>eudicotyledons</taxon>
        <taxon>Gunneridae</taxon>
        <taxon>Pentapetalae</taxon>
        <taxon>asterids</taxon>
        <taxon>lamiids</taxon>
        <taxon>Lamiales</taxon>
        <taxon>Oleaceae</taxon>
        <taxon>Forsythieae</taxon>
        <taxon>Forsythia</taxon>
    </lineage>
</organism>
<accession>A0ABD1WKW2</accession>
<proteinExistence type="predicted"/>
<comment type="caution">
    <text evidence="2">The sequence shown here is derived from an EMBL/GenBank/DDBJ whole genome shotgun (WGS) entry which is preliminary data.</text>
</comment>
<dbReference type="EMBL" id="JBFOLJ010000003">
    <property type="protein sequence ID" value="KAL2550191.1"/>
    <property type="molecule type" value="Genomic_DNA"/>
</dbReference>
<name>A0ABD1WKW2_9LAMI</name>
<protein>
    <submittedName>
        <fullName evidence="2">Uncharacterized protein</fullName>
    </submittedName>
</protein>
<gene>
    <name evidence="2" type="ORF">Fot_11721</name>
</gene>
<sequence>MSTTWSHVFNCELYKVLAIKVDELRSMVTGEDDIDELRSENNILCSMLTIFKDARAQAEFKIIKSEMIQRLSLSAQKQAKLKIDNIHKLVDAKVGFEPTTTFGSEREENLKRVEGDEEGGRKLEMK</sequence>
<reference evidence="3" key="1">
    <citation type="submission" date="2024-07" db="EMBL/GenBank/DDBJ databases">
        <title>Two chromosome-level genome assemblies of Korean endemic species Abeliophyllum distichum and Forsythia ovata (Oleaceae).</title>
        <authorList>
            <person name="Jang H."/>
        </authorList>
    </citation>
    <scope>NUCLEOTIDE SEQUENCE [LARGE SCALE GENOMIC DNA]</scope>
</reference>
<evidence type="ECO:0000313" key="3">
    <source>
        <dbReference type="Proteomes" id="UP001604277"/>
    </source>
</evidence>
<evidence type="ECO:0000313" key="2">
    <source>
        <dbReference type="EMBL" id="KAL2550191.1"/>
    </source>
</evidence>
<dbReference type="Proteomes" id="UP001604277">
    <property type="component" value="Unassembled WGS sequence"/>
</dbReference>